<feature type="signal peptide" evidence="2">
    <location>
        <begin position="1"/>
        <end position="21"/>
    </location>
</feature>
<dbReference type="Proteomes" id="UP000719766">
    <property type="component" value="Unassembled WGS sequence"/>
</dbReference>
<dbReference type="RefSeq" id="XP_041165586.1">
    <property type="nucleotide sequence ID" value="XM_041297170.1"/>
</dbReference>
<keyword evidence="2" id="KW-0732">Signal</keyword>
<gene>
    <name evidence="3" type="ORF">HD556DRAFT_1227585</name>
</gene>
<dbReference type="EMBL" id="JABBWE010000005">
    <property type="protein sequence ID" value="KAG1802689.1"/>
    <property type="molecule type" value="Genomic_DNA"/>
</dbReference>
<dbReference type="OrthoDB" id="2596908at2759"/>
<evidence type="ECO:0000256" key="1">
    <source>
        <dbReference type="SAM" id="Phobius"/>
    </source>
</evidence>
<comment type="caution">
    <text evidence="3">The sequence shown here is derived from an EMBL/GenBank/DDBJ whole genome shotgun (WGS) entry which is preliminary data.</text>
</comment>
<accession>A0A9P7DTM1</accession>
<feature type="chain" id="PRO_5040312225" description="Mid2 domain-containing protein" evidence="2">
    <location>
        <begin position="22"/>
        <end position="190"/>
    </location>
</feature>
<evidence type="ECO:0000313" key="4">
    <source>
        <dbReference type="Proteomes" id="UP000719766"/>
    </source>
</evidence>
<protein>
    <recommendedName>
        <fullName evidence="5">Mid2 domain-containing protein</fullName>
    </recommendedName>
</protein>
<organism evidence="3 4">
    <name type="scientific">Suillus plorans</name>
    <dbReference type="NCBI Taxonomy" id="116603"/>
    <lineage>
        <taxon>Eukaryota</taxon>
        <taxon>Fungi</taxon>
        <taxon>Dikarya</taxon>
        <taxon>Basidiomycota</taxon>
        <taxon>Agaricomycotina</taxon>
        <taxon>Agaricomycetes</taxon>
        <taxon>Agaricomycetidae</taxon>
        <taxon>Boletales</taxon>
        <taxon>Suillineae</taxon>
        <taxon>Suillaceae</taxon>
        <taxon>Suillus</taxon>
    </lineage>
</organism>
<name>A0A9P7DTM1_9AGAM</name>
<reference evidence="3" key="1">
    <citation type="journal article" date="2020" name="New Phytol.">
        <title>Comparative genomics reveals dynamic genome evolution in host specialist ectomycorrhizal fungi.</title>
        <authorList>
            <person name="Lofgren L.A."/>
            <person name="Nguyen N.H."/>
            <person name="Vilgalys R."/>
            <person name="Ruytinx J."/>
            <person name="Liao H.L."/>
            <person name="Branco S."/>
            <person name="Kuo A."/>
            <person name="LaButti K."/>
            <person name="Lipzen A."/>
            <person name="Andreopoulos W."/>
            <person name="Pangilinan J."/>
            <person name="Riley R."/>
            <person name="Hundley H."/>
            <person name="Na H."/>
            <person name="Barry K."/>
            <person name="Grigoriev I.V."/>
            <person name="Stajich J.E."/>
            <person name="Kennedy P.G."/>
        </authorList>
    </citation>
    <scope>NUCLEOTIDE SEQUENCE</scope>
    <source>
        <strain evidence="3">S12</strain>
    </source>
</reference>
<dbReference type="AlphaFoldDB" id="A0A9P7DTM1"/>
<keyword evidence="1" id="KW-0472">Membrane</keyword>
<keyword evidence="1" id="KW-1133">Transmembrane helix</keyword>
<proteinExistence type="predicted"/>
<feature type="transmembrane region" description="Helical" evidence="1">
    <location>
        <begin position="134"/>
        <end position="158"/>
    </location>
</feature>
<evidence type="ECO:0008006" key="5">
    <source>
        <dbReference type="Google" id="ProtNLM"/>
    </source>
</evidence>
<dbReference type="GeneID" id="64590934"/>
<sequence length="190" mass="19960">MFSKLAFCSYLALFSLGFANALPSGENGAIVRRQVATSSGLAIPPAVTTTMSIQTANGPMNEVCVLTFTPVGNQIQEVQNCTMSTGANVVSSMVFNSVTSGSVASTSTVSQLASMSATPTVQAAFSMPGRSLQVLPVGLGVFGSITGITIIIVALVTFERVRYRRVFRERRLAEQGAMMGYTGNSNDIKV</sequence>
<keyword evidence="1" id="KW-0812">Transmembrane</keyword>
<keyword evidence="4" id="KW-1185">Reference proteome</keyword>
<evidence type="ECO:0000313" key="3">
    <source>
        <dbReference type="EMBL" id="KAG1802689.1"/>
    </source>
</evidence>
<evidence type="ECO:0000256" key="2">
    <source>
        <dbReference type="SAM" id="SignalP"/>
    </source>
</evidence>